<gene>
    <name evidence="1" type="ORF">O6H91_13G077200</name>
</gene>
<evidence type="ECO:0000313" key="2">
    <source>
        <dbReference type="Proteomes" id="UP001162992"/>
    </source>
</evidence>
<keyword evidence="2" id="KW-1185">Reference proteome</keyword>
<accession>A0ACC2BWX3</accession>
<evidence type="ECO:0000313" key="1">
    <source>
        <dbReference type="EMBL" id="KAJ7534054.1"/>
    </source>
</evidence>
<dbReference type="EMBL" id="CM055104">
    <property type="protein sequence ID" value="KAJ7534054.1"/>
    <property type="molecule type" value="Genomic_DNA"/>
</dbReference>
<sequence length="425" mass="45736">MAPDSAPSPWPSAAHLQKLKDAVAAMLDEPISGKMPVAVSPYRICPLGAHIDHQGGSVTAMALDLGVLLAFVTSDKGCMHLRSEQFEGEVRFCIEEFADEREAVMERESNWGDYARGAVMALRMKGYKLDRGIVGVVDGSKGFHSCGISSSAALGVAFLLALEHANGLVVSKSDNVELGRMIENGYLGLRSGVLDQSAILLSQRHCLTLIRCANFGHEIIYPPWQQEGSKFKILLAFSGLRHALASQPGYNLRVDECRQAASILLNATGRGMVDPILGNITEEEYYSLKEKLQGGLAKRAEHFFSENARVVKGVNAWASGDLDTFGKLMSESGQSSIENYECGSEPLIQLRAILLKAPGVFGARFSGAGFRGFCAALVASDKAEEAAAYVEKEYKLVQPQLSKNVAGARAVIICNTGDSAHLLLV</sequence>
<organism evidence="1 2">
    <name type="scientific">Diphasiastrum complanatum</name>
    <name type="common">Issler's clubmoss</name>
    <name type="synonym">Lycopodium complanatum</name>
    <dbReference type="NCBI Taxonomy" id="34168"/>
    <lineage>
        <taxon>Eukaryota</taxon>
        <taxon>Viridiplantae</taxon>
        <taxon>Streptophyta</taxon>
        <taxon>Embryophyta</taxon>
        <taxon>Tracheophyta</taxon>
        <taxon>Lycopodiopsida</taxon>
        <taxon>Lycopodiales</taxon>
        <taxon>Lycopodiaceae</taxon>
        <taxon>Lycopodioideae</taxon>
        <taxon>Diphasiastrum</taxon>
    </lineage>
</organism>
<name>A0ACC2BWX3_DIPCM</name>
<proteinExistence type="predicted"/>
<reference evidence="2" key="1">
    <citation type="journal article" date="2024" name="Proc. Natl. Acad. Sci. U.S.A.">
        <title>Extraordinary preservation of gene collinearity over three hundred million years revealed in homosporous lycophytes.</title>
        <authorList>
            <person name="Li C."/>
            <person name="Wickell D."/>
            <person name="Kuo L.Y."/>
            <person name="Chen X."/>
            <person name="Nie B."/>
            <person name="Liao X."/>
            <person name="Peng D."/>
            <person name="Ji J."/>
            <person name="Jenkins J."/>
            <person name="Williams M."/>
            <person name="Shu S."/>
            <person name="Plott C."/>
            <person name="Barry K."/>
            <person name="Rajasekar S."/>
            <person name="Grimwood J."/>
            <person name="Han X."/>
            <person name="Sun S."/>
            <person name="Hou Z."/>
            <person name="He W."/>
            <person name="Dai G."/>
            <person name="Sun C."/>
            <person name="Schmutz J."/>
            <person name="Leebens-Mack J.H."/>
            <person name="Li F.W."/>
            <person name="Wang L."/>
        </authorList>
    </citation>
    <scope>NUCLEOTIDE SEQUENCE [LARGE SCALE GENOMIC DNA]</scope>
    <source>
        <strain evidence="2">cv. PW_Plant_1</strain>
    </source>
</reference>
<dbReference type="Proteomes" id="UP001162992">
    <property type="component" value="Chromosome 13"/>
</dbReference>
<comment type="caution">
    <text evidence="1">The sequence shown here is derived from an EMBL/GenBank/DDBJ whole genome shotgun (WGS) entry which is preliminary data.</text>
</comment>
<protein>
    <submittedName>
        <fullName evidence="1">Uncharacterized protein</fullName>
    </submittedName>
</protein>